<comment type="caution">
    <text evidence="1">The sequence shown here is derived from an EMBL/GenBank/DDBJ whole genome shotgun (WGS) entry which is preliminary data.</text>
</comment>
<gene>
    <name evidence="1" type="ORF">S06H3_07753</name>
</gene>
<evidence type="ECO:0000313" key="1">
    <source>
        <dbReference type="EMBL" id="GAI00278.1"/>
    </source>
</evidence>
<dbReference type="Gene3D" id="3.20.20.210">
    <property type="match status" value="1"/>
</dbReference>
<dbReference type="SUPFAM" id="SSF51726">
    <property type="entry name" value="UROD/MetE-like"/>
    <property type="match status" value="1"/>
</dbReference>
<reference evidence="1" key="1">
    <citation type="journal article" date="2014" name="Front. Microbiol.">
        <title>High frequency of phylogenetically diverse reductive dehalogenase-homologous genes in deep subseafloor sedimentary metagenomes.</title>
        <authorList>
            <person name="Kawai M."/>
            <person name="Futagami T."/>
            <person name="Toyoda A."/>
            <person name="Takaki Y."/>
            <person name="Nishi S."/>
            <person name="Hori S."/>
            <person name="Arai W."/>
            <person name="Tsubouchi T."/>
            <person name="Morono Y."/>
            <person name="Uchiyama I."/>
            <person name="Ito T."/>
            <person name="Fujiyama A."/>
            <person name="Inagaki F."/>
            <person name="Takami H."/>
        </authorList>
    </citation>
    <scope>NUCLEOTIDE SEQUENCE</scope>
    <source>
        <strain evidence="1">Expedition CK06-06</strain>
    </source>
</reference>
<proteinExistence type="predicted"/>
<sequence>DILNPVQVGASNMNSKILKEKFGDRISFWGGGCDTKILLNGTTDDVREEVKRRINDFAPGGGFVFCINS</sequence>
<dbReference type="EMBL" id="BARV01003180">
    <property type="protein sequence ID" value="GAI00278.1"/>
    <property type="molecule type" value="Genomic_DNA"/>
</dbReference>
<feature type="non-terminal residue" evidence="1">
    <location>
        <position position="1"/>
    </location>
</feature>
<protein>
    <recommendedName>
        <fullName evidence="2">Uroporphyrinogen decarboxylase (URO-D) domain-containing protein</fullName>
    </recommendedName>
</protein>
<accession>X1K189</accession>
<dbReference type="AlphaFoldDB" id="X1K189"/>
<dbReference type="InterPro" id="IPR038071">
    <property type="entry name" value="UROD/MetE-like_sf"/>
</dbReference>
<evidence type="ECO:0008006" key="2">
    <source>
        <dbReference type="Google" id="ProtNLM"/>
    </source>
</evidence>
<organism evidence="1">
    <name type="scientific">marine sediment metagenome</name>
    <dbReference type="NCBI Taxonomy" id="412755"/>
    <lineage>
        <taxon>unclassified sequences</taxon>
        <taxon>metagenomes</taxon>
        <taxon>ecological metagenomes</taxon>
    </lineage>
</organism>
<name>X1K189_9ZZZZ</name>